<dbReference type="AlphaFoldDB" id="A0AAV5AYZ5"/>
<dbReference type="Gene3D" id="1.10.1510.10">
    <property type="entry name" value="Uncharacterised protein YqeY/AIM41 PF09424, N-terminal domain"/>
    <property type="match status" value="1"/>
</dbReference>
<keyword evidence="2" id="KW-1185">Reference proteome</keyword>
<dbReference type="PANTHER" id="PTHR28055:SF1">
    <property type="entry name" value="ALTERED INHERITANCE OF MITOCHONDRIA PROTEIN 41, MITOCHONDRIAL"/>
    <property type="match status" value="1"/>
</dbReference>
<comment type="caution">
    <text evidence="1">The sequence shown here is derived from an EMBL/GenBank/DDBJ whole genome shotgun (WGS) entry which is preliminary data.</text>
</comment>
<name>A0AAV5AYZ5_9ACTN</name>
<dbReference type="InterPro" id="IPR023168">
    <property type="entry name" value="GatB_Yqey_C_2"/>
</dbReference>
<evidence type="ECO:0000313" key="2">
    <source>
        <dbReference type="Proteomes" id="UP001055025"/>
    </source>
</evidence>
<dbReference type="PANTHER" id="PTHR28055">
    <property type="entry name" value="ALTERED INHERITANCE OF MITOCHONDRIA PROTEIN 41, MITOCHONDRIAL"/>
    <property type="match status" value="1"/>
</dbReference>
<dbReference type="RefSeq" id="WP_135977898.1">
    <property type="nucleotide sequence ID" value="NZ_BQKC01000001.1"/>
</dbReference>
<dbReference type="Pfam" id="PF09424">
    <property type="entry name" value="YqeY"/>
    <property type="match status" value="1"/>
</dbReference>
<sequence length="149" mass="16402">MDKSQLLDQIKDAMRAKDKNRLSILRQVNQAMKQIEVDERRDVTEADLTAAVKKLQKVTKEEEEAIERAGAAGHEERLAMLREQGEVLKGLLPAQLEGDELRARIDAIIAGEGLSTKRDMGKVMGALTRETQGNFDKPAAAAYAGSKLS</sequence>
<proteinExistence type="predicted"/>
<dbReference type="InterPro" id="IPR042184">
    <property type="entry name" value="YqeY/Aim41_N"/>
</dbReference>
<evidence type="ECO:0000313" key="1">
    <source>
        <dbReference type="EMBL" id="GJM54383.1"/>
    </source>
</evidence>
<dbReference type="InterPro" id="IPR003789">
    <property type="entry name" value="Asn/Gln_tRNA_amidoTrase-B-like"/>
</dbReference>
<dbReference type="GO" id="GO:0016884">
    <property type="term" value="F:carbon-nitrogen ligase activity, with glutamine as amido-N-donor"/>
    <property type="evidence" value="ECO:0007669"/>
    <property type="project" value="InterPro"/>
</dbReference>
<dbReference type="Proteomes" id="UP001055025">
    <property type="component" value="Unassembled WGS sequence"/>
</dbReference>
<dbReference type="SUPFAM" id="SSF89095">
    <property type="entry name" value="GatB/YqeY motif"/>
    <property type="match status" value="1"/>
</dbReference>
<reference evidence="1" key="1">
    <citation type="journal article" date="2022" name="Int. J. Syst. Evol. Microbiol.">
        <title>Granulimonas faecalis gen. nov., sp. nov., and Leptogranulimonas caecicola gen. nov., sp. nov., novel lactate-producing Atopobiaceae bacteria isolated from mouse intestines, and an emended description of the family Atopobiaceae.</title>
        <authorList>
            <person name="Morinaga K."/>
            <person name="Kusada H."/>
            <person name="Sakamoto S."/>
            <person name="Murakami T."/>
            <person name="Toyoda A."/>
            <person name="Mori H."/>
            <person name="Meng X.Y."/>
            <person name="Takashino M."/>
            <person name="Murotomi K."/>
            <person name="Tamaki H."/>
        </authorList>
    </citation>
    <scope>NUCLEOTIDE SEQUENCE</scope>
    <source>
        <strain evidence="1">OPF53</strain>
    </source>
</reference>
<dbReference type="InterPro" id="IPR019004">
    <property type="entry name" value="YqeY/Aim41"/>
</dbReference>
<protein>
    <submittedName>
        <fullName evidence="1">Aspartyl-tRNA amidotransferase subunit B</fullName>
    </submittedName>
</protein>
<dbReference type="Gene3D" id="1.10.10.410">
    <property type="match status" value="1"/>
</dbReference>
<accession>A0AAV5AYZ5</accession>
<gene>
    <name evidence="1" type="ORF">ATOP_00380</name>
</gene>
<dbReference type="EMBL" id="BQKC01000001">
    <property type="protein sequence ID" value="GJM54383.1"/>
    <property type="molecule type" value="Genomic_DNA"/>
</dbReference>
<organism evidence="1 2">
    <name type="scientific">Granulimonas faecalis</name>
    <dbReference type="NCBI Taxonomy" id="2894155"/>
    <lineage>
        <taxon>Bacteria</taxon>
        <taxon>Bacillati</taxon>
        <taxon>Actinomycetota</taxon>
        <taxon>Coriobacteriia</taxon>
        <taxon>Coriobacteriales</taxon>
        <taxon>Kribbibacteriaceae</taxon>
        <taxon>Granulimonas</taxon>
    </lineage>
</organism>